<dbReference type="EMBL" id="LIAE01007628">
    <property type="protein sequence ID" value="PAV78019.1"/>
    <property type="molecule type" value="Genomic_DNA"/>
</dbReference>
<evidence type="ECO:0000256" key="1">
    <source>
        <dbReference type="SAM" id="MobiDB-lite"/>
    </source>
</evidence>
<protein>
    <submittedName>
        <fullName evidence="2">Uncharacterized protein</fullName>
    </submittedName>
</protein>
<organism evidence="2 3">
    <name type="scientific">Diploscapter pachys</name>
    <dbReference type="NCBI Taxonomy" id="2018661"/>
    <lineage>
        <taxon>Eukaryota</taxon>
        <taxon>Metazoa</taxon>
        <taxon>Ecdysozoa</taxon>
        <taxon>Nematoda</taxon>
        <taxon>Chromadorea</taxon>
        <taxon>Rhabditida</taxon>
        <taxon>Rhabditina</taxon>
        <taxon>Rhabditomorpha</taxon>
        <taxon>Rhabditoidea</taxon>
        <taxon>Rhabditidae</taxon>
        <taxon>Diploscapter</taxon>
    </lineage>
</organism>
<keyword evidence="3" id="KW-1185">Reference proteome</keyword>
<feature type="compositionally biased region" description="Acidic residues" evidence="1">
    <location>
        <begin position="154"/>
        <end position="164"/>
    </location>
</feature>
<gene>
    <name evidence="2" type="ORF">WR25_00908</name>
</gene>
<dbReference type="AlphaFoldDB" id="A0A2A2KW10"/>
<comment type="caution">
    <text evidence="2">The sequence shown here is derived from an EMBL/GenBank/DDBJ whole genome shotgun (WGS) entry which is preliminary data.</text>
</comment>
<feature type="compositionally biased region" description="Basic and acidic residues" evidence="1">
    <location>
        <begin position="1"/>
        <end position="18"/>
    </location>
</feature>
<sequence length="175" mass="20415">MKQKANRQDRANQKQESRKRQRREGKKMNENAFAIQNDVIQSLKREGKFDKYRNQIKDKLINNEGYVKRTIDQVGKGADEVIQKRMKTMSSRLEDIAVKDELRSSVKTFVNHEARDQQLAVNVLSQILKSSVYTAIAKEVRQRMYAAYGLQLEEKEDEDGEEEAAVPILWPKDEK</sequence>
<feature type="region of interest" description="Disordered" evidence="1">
    <location>
        <begin position="152"/>
        <end position="175"/>
    </location>
</feature>
<name>A0A2A2KW10_9BILA</name>
<reference evidence="2 3" key="1">
    <citation type="journal article" date="2017" name="Curr. Biol.">
        <title>Genome architecture and evolution of a unichromosomal asexual nematode.</title>
        <authorList>
            <person name="Fradin H."/>
            <person name="Zegar C."/>
            <person name="Gutwein M."/>
            <person name="Lucas J."/>
            <person name="Kovtun M."/>
            <person name="Corcoran D."/>
            <person name="Baugh L.R."/>
            <person name="Kiontke K."/>
            <person name="Gunsalus K."/>
            <person name="Fitch D.H."/>
            <person name="Piano F."/>
        </authorList>
    </citation>
    <scope>NUCLEOTIDE SEQUENCE [LARGE SCALE GENOMIC DNA]</scope>
    <source>
        <strain evidence="2">PF1309</strain>
    </source>
</reference>
<dbReference type="Proteomes" id="UP000218231">
    <property type="component" value="Unassembled WGS sequence"/>
</dbReference>
<proteinExistence type="predicted"/>
<accession>A0A2A2KW10</accession>
<evidence type="ECO:0000313" key="3">
    <source>
        <dbReference type="Proteomes" id="UP000218231"/>
    </source>
</evidence>
<feature type="region of interest" description="Disordered" evidence="1">
    <location>
        <begin position="1"/>
        <end position="31"/>
    </location>
</feature>
<evidence type="ECO:0000313" key="2">
    <source>
        <dbReference type="EMBL" id="PAV78019.1"/>
    </source>
</evidence>